<keyword evidence="8 20" id="KW-0274">FAD</keyword>
<dbReference type="PANTHER" id="PTHR23023">
    <property type="entry name" value="DIMETHYLANILINE MONOOXYGENASE"/>
    <property type="match status" value="1"/>
</dbReference>
<dbReference type="GO" id="GO:0004499">
    <property type="term" value="F:N,N-dimethylaniline monooxygenase activity"/>
    <property type="evidence" value="ECO:0007669"/>
    <property type="project" value="UniProtKB-UniRule"/>
</dbReference>
<dbReference type="AlphaFoldDB" id="A0A8D0DP62"/>
<evidence type="ECO:0000256" key="18">
    <source>
        <dbReference type="ARBA" id="ARBA00048088"/>
    </source>
</evidence>
<accession>A0A8D0DP62</accession>
<evidence type="ECO:0000256" key="2">
    <source>
        <dbReference type="ARBA" id="ARBA00004389"/>
    </source>
</evidence>
<dbReference type="FunFam" id="3.50.50.60:FF:000159">
    <property type="entry name" value="Dimethylaniline monooxygenase [N-oxide-forming]"/>
    <property type="match status" value="1"/>
</dbReference>
<evidence type="ECO:0000256" key="10">
    <source>
        <dbReference type="ARBA" id="ARBA00022989"/>
    </source>
</evidence>
<dbReference type="Gene3D" id="3.50.50.60">
    <property type="entry name" value="FAD/NAD(P)-binding domain"/>
    <property type="match status" value="4"/>
</dbReference>
<dbReference type="GO" id="GO:0034899">
    <property type="term" value="F:trimethylamine monooxygenase activity"/>
    <property type="evidence" value="ECO:0007669"/>
    <property type="project" value="UniProtKB-EC"/>
</dbReference>
<keyword evidence="11 20" id="KW-0560">Oxidoreductase</keyword>
<evidence type="ECO:0000256" key="16">
    <source>
        <dbReference type="ARBA" id="ARBA00047338"/>
    </source>
</evidence>
<evidence type="ECO:0000256" key="20">
    <source>
        <dbReference type="PIRNR" id="PIRNR000332"/>
    </source>
</evidence>
<feature type="transmembrane region" description="Helical" evidence="22">
    <location>
        <begin position="515"/>
        <end position="536"/>
    </location>
</feature>
<evidence type="ECO:0000256" key="4">
    <source>
        <dbReference type="ARBA" id="ARBA00009183"/>
    </source>
</evidence>
<evidence type="ECO:0000256" key="1">
    <source>
        <dbReference type="ARBA" id="ARBA00001974"/>
    </source>
</evidence>
<keyword evidence="10 22" id="KW-1133">Transmembrane helix</keyword>
<dbReference type="Proteomes" id="UP000694421">
    <property type="component" value="Unplaced"/>
</dbReference>
<proteinExistence type="inferred from homology"/>
<evidence type="ECO:0000256" key="13">
    <source>
        <dbReference type="ARBA" id="ARBA00023136"/>
    </source>
</evidence>
<comment type="subcellular location">
    <subcellularLocation>
        <location evidence="2">Endoplasmic reticulum membrane</location>
        <topology evidence="2">Single-pass membrane protein</topology>
    </subcellularLocation>
</comment>
<comment type="catalytic activity">
    <reaction evidence="17">
        <text>hypotaurine + NADPH + O2 + H(+) = taurine + NADP(+) + H2O</text>
        <dbReference type="Rhea" id="RHEA:69819"/>
        <dbReference type="ChEBI" id="CHEBI:15377"/>
        <dbReference type="ChEBI" id="CHEBI:15378"/>
        <dbReference type="ChEBI" id="CHEBI:15379"/>
        <dbReference type="ChEBI" id="CHEBI:57783"/>
        <dbReference type="ChEBI" id="CHEBI:57853"/>
        <dbReference type="ChEBI" id="CHEBI:58349"/>
        <dbReference type="ChEBI" id="CHEBI:507393"/>
        <dbReference type="EC" id="1.14.13.8"/>
    </reaction>
    <physiologicalReaction direction="left-to-right" evidence="17">
        <dbReference type="Rhea" id="RHEA:69820"/>
    </physiologicalReaction>
</comment>
<dbReference type="InterPro" id="IPR050346">
    <property type="entry name" value="FMO-like"/>
</dbReference>
<evidence type="ECO:0000256" key="7">
    <source>
        <dbReference type="ARBA" id="ARBA00022824"/>
    </source>
</evidence>
<comment type="catalytic activity">
    <reaction evidence="19">
        <text>N,N-dimethylaniline + NADPH + O2 + H(+) = N,N-dimethylaniline N-oxide + NADP(+) + H2O</text>
        <dbReference type="Rhea" id="RHEA:24468"/>
        <dbReference type="ChEBI" id="CHEBI:15377"/>
        <dbReference type="ChEBI" id="CHEBI:15378"/>
        <dbReference type="ChEBI" id="CHEBI:15379"/>
        <dbReference type="ChEBI" id="CHEBI:16269"/>
        <dbReference type="ChEBI" id="CHEBI:17735"/>
        <dbReference type="ChEBI" id="CHEBI:57783"/>
        <dbReference type="ChEBI" id="CHEBI:58349"/>
        <dbReference type="EC" id="1.14.13.8"/>
    </reaction>
    <physiologicalReaction direction="left-to-right" evidence="19">
        <dbReference type="Rhea" id="RHEA:24469"/>
    </physiologicalReaction>
</comment>
<dbReference type="GO" id="GO:0050661">
    <property type="term" value="F:NADP binding"/>
    <property type="evidence" value="ECO:0007669"/>
    <property type="project" value="InterPro"/>
</dbReference>
<keyword evidence="7 20" id="KW-0256">Endoplasmic reticulum</keyword>
<evidence type="ECO:0000313" key="23">
    <source>
        <dbReference type="Ensembl" id="ENSSMRP00000012171.1"/>
    </source>
</evidence>
<comment type="similarity">
    <text evidence="3">Belongs to the flavin monoamine oxidase family. FIG1 subfamily.</text>
</comment>
<evidence type="ECO:0000256" key="19">
    <source>
        <dbReference type="ARBA" id="ARBA00049443"/>
    </source>
</evidence>
<dbReference type="PRINTS" id="PR01121">
    <property type="entry name" value="FMOXYGENASE1"/>
</dbReference>
<comment type="similarity">
    <text evidence="4 20 21">Belongs to the FMO family.</text>
</comment>
<reference evidence="23" key="1">
    <citation type="submission" date="2025-08" db="UniProtKB">
        <authorList>
            <consortium name="Ensembl"/>
        </authorList>
    </citation>
    <scope>IDENTIFICATION</scope>
</reference>
<keyword evidence="6 22" id="KW-0812">Transmembrane</keyword>
<evidence type="ECO:0000256" key="12">
    <source>
        <dbReference type="ARBA" id="ARBA00023033"/>
    </source>
</evidence>
<evidence type="ECO:0000256" key="5">
    <source>
        <dbReference type="ARBA" id="ARBA00022630"/>
    </source>
</evidence>
<evidence type="ECO:0000256" key="6">
    <source>
        <dbReference type="ARBA" id="ARBA00022692"/>
    </source>
</evidence>
<keyword evidence="12 20" id="KW-0503">Monooxygenase</keyword>
<dbReference type="PRINTS" id="PR00370">
    <property type="entry name" value="FMOXYGENASE"/>
</dbReference>
<dbReference type="Ensembl" id="ENSSMRT00000014182.1">
    <property type="protein sequence ID" value="ENSSMRP00000012171.1"/>
    <property type="gene ID" value="ENSSMRG00000009523.1"/>
</dbReference>
<dbReference type="InterPro" id="IPR000960">
    <property type="entry name" value="Flavin_mOase"/>
</dbReference>
<evidence type="ECO:0000256" key="17">
    <source>
        <dbReference type="ARBA" id="ARBA00048041"/>
    </source>
</evidence>
<comment type="function">
    <text evidence="15">Broad spectrum monooxygenase that catalyzes the oxygenation of a wide variety of nitrogen- and sulfur-containing compounds including xenobiotics. Catalyzes the S-oxygenation of hypotaurine to produce taurine, an organic osmolyte involved in cell volume regulation as well as a variety of cytoprotective and developmental processes. In vitro, catalyzes the N-oxygenation of trimethylamine (TMA) to produce trimethylamine N-oxide (TMAO) and could therefore participate to the detoxification of this compound that is generated by the action of gut microbiota from dietary precursors such as choline, choline containing compounds, betaine or L-carnitine.</text>
</comment>
<evidence type="ECO:0000313" key="24">
    <source>
        <dbReference type="Proteomes" id="UP000694421"/>
    </source>
</evidence>
<dbReference type="EC" id="1.-.-.-" evidence="21"/>
<dbReference type="SUPFAM" id="SSF51905">
    <property type="entry name" value="FAD/NAD(P)-binding domain"/>
    <property type="match status" value="2"/>
</dbReference>
<dbReference type="GO" id="GO:0050660">
    <property type="term" value="F:flavin adenine dinucleotide binding"/>
    <property type="evidence" value="ECO:0007669"/>
    <property type="project" value="InterPro"/>
</dbReference>
<evidence type="ECO:0000256" key="22">
    <source>
        <dbReference type="SAM" id="Phobius"/>
    </source>
</evidence>
<dbReference type="InterPro" id="IPR002253">
    <property type="entry name" value="Flavin_mOase_1"/>
</dbReference>
<evidence type="ECO:0000256" key="15">
    <source>
        <dbReference type="ARBA" id="ARBA00045957"/>
    </source>
</evidence>
<keyword evidence="9 20" id="KW-0521">NADP</keyword>
<evidence type="ECO:0000256" key="21">
    <source>
        <dbReference type="RuleBase" id="RU361177"/>
    </source>
</evidence>
<organism evidence="23 24">
    <name type="scientific">Salvator merianae</name>
    <name type="common">Argentine black and white tegu</name>
    <name type="synonym">Tupinambis merianae</name>
    <dbReference type="NCBI Taxonomy" id="96440"/>
    <lineage>
        <taxon>Eukaryota</taxon>
        <taxon>Metazoa</taxon>
        <taxon>Chordata</taxon>
        <taxon>Craniata</taxon>
        <taxon>Vertebrata</taxon>
        <taxon>Euteleostomi</taxon>
        <taxon>Lepidosauria</taxon>
        <taxon>Squamata</taxon>
        <taxon>Bifurcata</taxon>
        <taxon>Unidentata</taxon>
        <taxon>Episquamata</taxon>
        <taxon>Laterata</taxon>
        <taxon>Teiioidea</taxon>
        <taxon>Teiidae</taxon>
        <taxon>Salvator</taxon>
    </lineage>
</organism>
<evidence type="ECO:0000256" key="3">
    <source>
        <dbReference type="ARBA" id="ARBA00005465"/>
    </source>
</evidence>
<comment type="cofactor">
    <cofactor evidence="1 20 21">
        <name>FAD</name>
        <dbReference type="ChEBI" id="CHEBI:57692"/>
    </cofactor>
</comment>
<comment type="catalytic activity">
    <reaction evidence="18">
        <text>trimethylamine + NADPH + O2 = trimethylamine N-oxide + NADP(+) + H2O</text>
        <dbReference type="Rhea" id="RHEA:31979"/>
        <dbReference type="ChEBI" id="CHEBI:15377"/>
        <dbReference type="ChEBI" id="CHEBI:15379"/>
        <dbReference type="ChEBI" id="CHEBI:15724"/>
        <dbReference type="ChEBI" id="CHEBI:57783"/>
        <dbReference type="ChEBI" id="CHEBI:58349"/>
        <dbReference type="ChEBI" id="CHEBI:58389"/>
        <dbReference type="EC" id="1.14.13.148"/>
    </reaction>
    <physiologicalReaction direction="left-to-right" evidence="18">
        <dbReference type="Rhea" id="RHEA:31980"/>
    </physiologicalReaction>
</comment>
<sequence length="544" mass="60803">MAQSVAIVGAGVSGLASIKCCLDEGLVPTCFERTDGIGGLWQFTETPQKGRLSVYRSVVSNTSKEMTCFSDFPFPKDCPNYLHHSALLEYLNAFAEHFHLLDYIRFKTTVRSIRKHPLFTATGQWIVDTETNGQCASAVFDAVMVCSGRYAELNLPLDSFPGIEDFKGQLFHSCEYRDERGLGGKNVVIVGAANSAGDIAVEISRVAAKVYLSTRSGTWVLSRVSDAGWPFDMVFTTRFNNLMEKLLPECIVSRRKTMIFGQWFDHTNYGLIPVKRPWVSITINDELPSCILRGAVVVKPNIKRFTETSAIFEDGTVAENIDVVIFATGYLSSFPFLEDSLCDASKSSCSLYKDIFPPHLETSTLAFIGFIALLGSILPAAELQARWVTRVFKGTCKLPPVSRMINEVAQRKNDQLKKGIPIDQDKVRRNFIPYMDEIGACIGVKPNIPLLFLLDPRLALAILFGPCTSYQYRLIGPGKWDEARSMILTQWDRVLQPMKTRIIDDSPKPALVPHWVTVLGLPTFLGAAILIFKYYYPSWLPKIK</sequence>
<protein>
    <recommendedName>
        <fullName evidence="21">Flavin-containing monooxygenase</fullName>
        <ecNumber evidence="21">1.-.-.-</ecNumber>
    </recommendedName>
</protein>
<keyword evidence="14" id="KW-0325">Glycoprotein</keyword>
<dbReference type="InterPro" id="IPR036188">
    <property type="entry name" value="FAD/NAD-bd_sf"/>
</dbReference>
<dbReference type="OMA" id="HYLKVWG"/>
<name>A0A8D0DP62_SALMN</name>
<keyword evidence="13 20" id="KW-0472">Membrane</keyword>
<dbReference type="PIRSF" id="PIRSF000332">
    <property type="entry name" value="FMO"/>
    <property type="match status" value="1"/>
</dbReference>
<evidence type="ECO:0000256" key="14">
    <source>
        <dbReference type="ARBA" id="ARBA00023180"/>
    </source>
</evidence>
<dbReference type="GO" id="GO:0005789">
    <property type="term" value="C:endoplasmic reticulum membrane"/>
    <property type="evidence" value="ECO:0007669"/>
    <property type="project" value="UniProtKB-SubCell"/>
</dbReference>
<comment type="catalytic activity">
    <reaction evidence="16">
        <text>hypotaurine + NADH + O2 + H(+) = taurine + NAD(+) + H2O</text>
        <dbReference type="Rhea" id="RHEA:74111"/>
        <dbReference type="ChEBI" id="CHEBI:15377"/>
        <dbReference type="ChEBI" id="CHEBI:15378"/>
        <dbReference type="ChEBI" id="CHEBI:15379"/>
        <dbReference type="ChEBI" id="CHEBI:57540"/>
        <dbReference type="ChEBI" id="CHEBI:57853"/>
        <dbReference type="ChEBI" id="CHEBI:57945"/>
        <dbReference type="ChEBI" id="CHEBI:507393"/>
        <dbReference type="EC" id="1.14.13.8"/>
    </reaction>
    <physiologicalReaction direction="left-to-right" evidence="16">
        <dbReference type="Rhea" id="RHEA:74112"/>
    </physiologicalReaction>
</comment>
<dbReference type="Pfam" id="PF00743">
    <property type="entry name" value="FMO-like"/>
    <property type="match status" value="1"/>
</dbReference>
<evidence type="ECO:0000256" key="11">
    <source>
        <dbReference type="ARBA" id="ARBA00023002"/>
    </source>
</evidence>
<evidence type="ECO:0000256" key="9">
    <source>
        <dbReference type="ARBA" id="ARBA00022857"/>
    </source>
</evidence>
<keyword evidence="24" id="KW-1185">Reference proteome</keyword>
<dbReference type="InterPro" id="IPR020946">
    <property type="entry name" value="Flavin_mOase-like"/>
</dbReference>
<reference evidence="23" key="2">
    <citation type="submission" date="2025-09" db="UniProtKB">
        <authorList>
            <consortium name="Ensembl"/>
        </authorList>
    </citation>
    <scope>IDENTIFICATION</scope>
</reference>
<dbReference type="GeneTree" id="ENSGT00940000161099"/>
<evidence type="ECO:0000256" key="8">
    <source>
        <dbReference type="ARBA" id="ARBA00022827"/>
    </source>
</evidence>
<keyword evidence="5 20" id="KW-0285">Flavoprotein</keyword>